<evidence type="ECO:0000256" key="7">
    <source>
        <dbReference type="SAM" id="SignalP"/>
    </source>
</evidence>
<dbReference type="InterPro" id="IPR006059">
    <property type="entry name" value="SBP"/>
</dbReference>
<comment type="function">
    <text evidence="5">Part of a binding-protein-dependent transport system for a sugar.</text>
</comment>
<dbReference type="HOGENOM" id="CLU_031285_15_1_11"/>
<accession>D3Q8Y4</accession>
<keyword evidence="3" id="KW-0813">Transport</keyword>
<evidence type="ECO:0000313" key="8">
    <source>
        <dbReference type="EMBL" id="ADD40593.1"/>
    </source>
</evidence>
<dbReference type="PANTHER" id="PTHR43649">
    <property type="entry name" value="ARABINOSE-BINDING PROTEIN-RELATED"/>
    <property type="match status" value="1"/>
</dbReference>
<dbReference type="Gene3D" id="3.40.190.10">
    <property type="entry name" value="Periplasmic binding protein-like II"/>
    <property type="match status" value="2"/>
</dbReference>
<keyword evidence="4 7" id="KW-0732">Signal</keyword>
<dbReference type="KEGG" id="sna:Snas_0882"/>
<reference evidence="8 9" key="1">
    <citation type="journal article" date="2009" name="Stand. Genomic Sci.">
        <title>Complete genome sequence of Stackebrandtia nassauensis type strain (LLR-40K-21).</title>
        <authorList>
            <person name="Munk C."/>
            <person name="Lapidus A."/>
            <person name="Copeland A."/>
            <person name="Jando M."/>
            <person name="Mayilraj S."/>
            <person name="Glavina Del Rio T."/>
            <person name="Nolan M."/>
            <person name="Chen F."/>
            <person name="Lucas S."/>
            <person name="Tice H."/>
            <person name="Cheng J.F."/>
            <person name="Han C."/>
            <person name="Detter J.C."/>
            <person name="Bruce D."/>
            <person name="Goodwin L."/>
            <person name="Chain P."/>
            <person name="Pitluck S."/>
            <person name="Goker M."/>
            <person name="Ovchinikova G."/>
            <person name="Pati A."/>
            <person name="Ivanova N."/>
            <person name="Mavromatis K."/>
            <person name="Chen A."/>
            <person name="Palaniappan K."/>
            <person name="Land M."/>
            <person name="Hauser L."/>
            <person name="Chang Y.J."/>
            <person name="Jeffries C.D."/>
            <person name="Bristow J."/>
            <person name="Eisen J.A."/>
            <person name="Markowitz V."/>
            <person name="Hugenholtz P."/>
            <person name="Kyrpides N.C."/>
            <person name="Klenk H.P."/>
        </authorList>
    </citation>
    <scope>NUCLEOTIDE SEQUENCE [LARGE SCALE GENOMIC DNA]</scope>
    <source>
        <strain evidence="9">DSM 44728 / CIP 108903 / NRRL B-16338 / NBRC 102104 / LLR-40K-21</strain>
    </source>
</reference>
<sequence length="419" mass="46460">MKRRGFVALAAAPALAPLLASCGGSESDAKKVEIFSWWSGPGEKEGLEKLIKMYEDDNSGVKVVNNGIAGGGGSKAKDQLATRLKNQDPPDSFQGHAGAELYDYIDNKVLEDITKFIKSEKLDGVLHPEIFKGVTVDGKTYSVPVNVHRANLMWYNPKVLEEAKLEPPKSWTELIEQNKKLKKDDKITLAVGPLWTQMQLMETVLLGELKAEAYTGLWDGNTDWASSEVIDALDLFTKVLEVTDLKSASDDWQPQLDKMMKGTAAYAVMGDWVYSYLTSSKKKEYDKDYKVVVTPGSEGVFDYLADSFTLPVGAPHKANAEAWLKICGSKEGQTVFNQTKGSLPARTDIEESEFTGYLAWNYKQWKDEKTTVVGSLAHGAVVRPTWMTEIETLLGSFVDDGDSKKFADKMMSTYEKTKK</sequence>
<dbReference type="STRING" id="446470.Snas_0882"/>
<keyword evidence="9" id="KW-1185">Reference proteome</keyword>
<feature type="chain" id="PRO_5039398655" description="Probable sugar-binding periplasmic protein" evidence="7">
    <location>
        <begin position="21"/>
        <end position="419"/>
    </location>
</feature>
<evidence type="ECO:0000313" key="9">
    <source>
        <dbReference type="Proteomes" id="UP000000844"/>
    </source>
</evidence>
<comment type="similarity">
    <text evidence="2">Belongs to the bacterial solute-binding protein 1 family.</text>
</comment>
<dbReference type="GO" id="GO:0030313">
    <property type="term" value="C:cell envelope"/>
    <property type="evidence" value="ECO:0007669"/>
    <property type="project" value="UniProtKB-SubCell"/>
</dbReference>
<comment type="subcellular location">
    <subcellularLocation>
        <location evidence="1">Cell envelope</location>
    </subcellularLocation>
</comment>
<dbReference type="InterPro" id="IPR050490">
    <property type="entry name" value="Bact_solute-bd_prot1"/>
</dbReference>
<evidence type="ECO:0000256" key="4">
    <source>
        <dbReference type="ARBA" id="ARBA00022729"/>
    </source>
</evidence>
<gene>
    <name evidence="8" type="ordered locus">Snas_0882</name>
</gene>
<dbReference type="PANTHER" id="PTHR43649:SF28">
    <property type="entry name" value="BINDING PROTEIN COMPONENT OF ABC SUGAR TRANSPORTER-RELATED"/>
    <property type="match status" value="1"/>
</dbReference>
<dbReference type="Pfam" id="PF01547">
    <property type="entry name" value="SBP_bac_1"/>
    <property type="match status" value="1"/>
</dbReference>
<dbReference type="AlphaFoldDB" id="D3Q8Y4"/>
<protein>
    <recommendedName>
        <fullName evidence="6">Probable sugar-binding periplasmic protein</fullName>
    </recommendedName>
</protein>
<dbReference type="SUPFAM" id="SSF53850">
    <property type="entry name" value="Periplasmic binding protein-like II"/>
    <property type="match status" value="1"/>
</dbReference>
<dbReference type="EMBL" id="CP001778">
    <property type="protein sequence ID" value="ADD40593.1"/>
    <property type="molecule type" value="Genomic_DNA"/>
</dbReference>
<dbReference type="eggNOG" id="COG1653">
    <property type="taxonomic scope" value="Bacteria"/>
</dbReference>
<dbReference type="RefSeq" id="WP_013016164.1">
    <property type="nucleotide sequence ID" value="NC_013947.1"/>
</dbReference>
<feature type="signal peptide" evidence="7">
    <location>
        <begin position="1"/>
        <end position="20"/>
    </location>
</feature>
<name>D3Q8Y4_STANL</name>
<organism evidence="8 9">
    <name type="scientific">Stackebrandtia nassauensis (strain DSM 44728 / CIP 108903 / NRRL B-16338 / NBRC 102104 / LLR-40K-21)</name>
    <dbReference type="NCBI Taxonomy" id="446470"/>
    <lineage>
        <taxon>Bacteria</taxon>
        <taxon>Bacillati</taxon>
        <taxon>Actinomycetota</taxon>
        <taxon>Actinomycetes</taxon>
        <taxon>Glycomycetales</taxon>
        <taxon>Glycomycetaceae</taxon>
        <taxon>Stackebrandtia</taxon>
    </lineage>
</organism>
<evidence type="ECO:0000256" key="2">
    <source>
        <dbReference type="ARBA" id="ARBA00008520"/>
    </source>
</evidence>
<proteinExistence type="inferred from homology"/>
<dbReference type="PROSITE" id="PS51257">
    <property type="entry name" value="PROKAR_LIPOPROTEIN"/>
    <property type="match status" value="1"/>
</dbReference>
<evidence type="ECO:0000256" key="6">
    <source>
        <dbReference type="ARBA" id="ARBA00049753"/>
    </source>
</evidence>
<dbReference type="OrthoDB" id="5580590at2"/>
<dbReference type="Proteomes" id="UP000000844">
    <property type="component" value="Chromosome"/>
</dbReference>
<evidence type="ECO:0000256" key="1">
    <source>
        <dbReference type="ARBA" id="ARBA00004196"/>
    </source>
</evidence>
<evidence type="ECO:0000256" key="5">
    <source>
        <dbReference type="ARBA" id="ARBA00049629"/>
    </source>
</evidence>
<evidence type="ECO:0000256" key="3">
    <source>
        <dbReference type="ARBA" id="ARBA00022448"/>
    </source>
</evidence>